<evidence type="ECO:0000313" key="1">
    <source>
        <dbReference type="EMBL" id="KAH7954396.1"/>
    </source>
</evidence>
<gene>
    <name evidence="1" type="ORF">HPB49_018203</name>
</gene>
<evidence type="ECO:0000313" key="2">
    <source>
        <dbReference type="Proteomes" id="UP000821865"/>
    </source>
</evidence>
<dbReference type="EMBL" id="CM023473">
    <property type="protein sequence ID" value="KAH7954396.1"/>
    <property type="molecule type" value="Genomic_DNA"/>
</dbReference>
<dbReference type="Proteomes" id="UP000821865">
    <property type="component" value="Chromosome 4"/>
</dbReference>
<accession>A0ACB8CZ54</accession>
<reference evidence="1" key="1">
    <citation type="submission" date="2020-05" db="EMBL/GenBank/DDBJ databases">
        <title>Large-scale comparative analyses of tick genomes elucidate their genetic diversity and vector capacities.</title>
        <authorList>
            <person name="Jia N."/>
            <person name="Wang J."/>
            <person name="Shi W."/>
            <person name="Du L."/>
            <person name="Sun Y."/>
            <person name="Zhan W."/>
            <person name="Jiang J."/>
            <person name="Wang Q."/>
            <person name="Zhang B."/>
            <person name="Ji P."/>
            <person name="Sakyi L.B."/>
            <person name="Cui X."/>
            <person name="Yuan T."/>
            <person name="Jiang B."/>
            <person name="Yang W."/>
            <person name="Lam T.T.-Y."/>
            <person name="Chang Q."/>
            <person name="Ding S."/>
            <person name="Wang X."/>
            <person name="Zhu J."/>
            <person name="Ruan X."/>
            <person name="Zhao L."/>
            <person name="Wei J."/>
            <person name="Que T."/>
            <person name="Du C."/>
            <person name="Cheng J."/>
            <person name="Dai P."/>
            <person name="Han X."/>
            <person name="Huang E."/>
            <person name="Gao Y."/>
            <person name="Liu J."/>
            <person name="Shao H."/>
            <person name="Ye R."/>
            <person name="Li L."/>
            <person name="Wei W."/>
            <person name="Wang X."/>
            <person name="Wang C."/>
            <person name="Yang T."/>
            <person name="Huo Q."/>
            <person name="Li W."/>
            <person name="Guo W."/>
            <person name="Chen H."/>
            <person name="Zhou L."/>
            <person name="Ni X."/>
            <person name="Tian J."/>
            <person name="Zhou Y."/>
            <person name="Sheng Y."/>
            <person name="Liu T."/>
            <person name="Pan Y."/>
            <person name="Xia L."/>
            <person name="Li J."/>
            <person name="Zhao F."/>
            <person name="Cao W."/>
        </authorList>
    </citation>
    <scope>NUCLEOTIDE SEQUENCE</scope>
    <source>
        <strain evidence="1">Dsil-2018</strain>
    </source>
</reference>
<comment type="caution">
    <text evidence="1">The sequence shown here is derived from an EMBL/GenBank/DDBJ whole genome shotgun (WGS) entry which is preliminary data.</text>
</comment>
<name>A0ACB8CZ54_DERSI</name>
<sequence>MDVAWTGGAFVNMVLCIVFVVLLLMNGIIVYMFVHKPEDGSLEPFVSRPVVCNFHCFEREGPSAIVLPEDGLCHFLFLSLPDTTAYTNWDIGPCAVKMTDAAKAASKTKFGLAVHASRGEASCSLLRPEQVEGEEEKQQERAQPSAEDEHDVLRVAQSGPTCAGVSKPMPTIMSQLEGKKVPILRDTGSDTVVVKRSRVPNSKLTGSTRIIRLLDRSAKKLPEAEVYIDSPFFKGHVHAVYMENPLYGVVLGNIEGVYQIDDAKCEQAGSELSIRSAKDSHKVGMTAATRKKKEQQQLPAAQVNPLSISPDELRKLQSTDPTLEACFAALDKRSTSKKQAVTEFVLVRASRHPLPALPDCRTTGLGET</sequence>
<keyword evidence="2" id="KW-1185">Reference proteome</keyword>
<organism evidence="1 2">
    <name type="scientific">Dermacentor silvarum</name>
    <name type="common">Tick</name>
    <dbReference type="NCBI Taxonomy" id="543639"/>
    <lineage>
        <taxon>Eukaryota</taxon>
        <taxon>Metazoa</taxon>
        <taxon>Ecdysozoa</taxon>
        <taxon>Arthropoda</taxon>
        <taxon>Chelicerata</taxon>
        <taxon>Arachnida</taxon>
        <taxon>Acari</taxon>
        <taxon>Parasitiformes</taxon>
        <taxon>Ixodida</taxon>
        <taxon>Ixodoidea</taxon>
        <taxon>Ixodidae</taxon>
        <taxon>Rhipicephalinae</taxon>
        <taxon>Dermacentor</taxon>
    </lineage>
</organism>
<proteinExistence type="predicted"/>
<protein>
    <submittedName>
        <fullName evidence="1">Uncharacterized protein</fullName>
    </submittedName>
</protein>